<gene>
    <name evidence="2" type="ORF">BG258_07915</name>
</gene>
<comment type="caution">
    <text evidence="2">The sequence shown here is derived from an EMBL/GenBank/DDBJ whole genome shotgun (WGS) entry which is preliminary data.</text>
</comment>
<sequence length="127" mass="15056">MAVSDIVSQYEDEYGQVYYKMKSHDIQVKATQNTGLAPVITYWMNDKDITDSIRNLRFSPRPPSSYIQDYEEFQAMLYSKEQRAINKLYEQMSIKPKNMSSGKQVLWSFFVIMLAMLPLFIAIWWFK</sequence>
<dbReference type="OrthoDB" id="2452620at2"/>
<evidence type="ECO:0000256" key="1">
    <source>
        <dbReference type="SAM" id="Phobius"/>
    </source>
</evidence>
<organism evidence="2 3">
    <name type="scientific">Lysinibacillus fusiformis</name>
    <dbReference type="NCBI Taxonomy" id="28031"/>
    <lineage>
        <taxon>Bacteria</taxon>
        <taxon>Bacillati</taxon>
        <taxon>Bacillota</taxon>
        <taxon>Bacilli</taxon>
        <taxon>Bacillales</taxon>
        <taxon>Bacillaceae</taxon>
        <taxon>Lysinibacillus</taxon>
    </lineage>
</organism>
<keyword evidence="1" id="KW-0812">Transmembrane</keyword>
<feature type="transmembrane region" description="Helical" evidence="1">
    <location>
        <begin position="105"/>
        <end position="126"/>
    </location>
</feature>
<evidence type="ECO:0000313" key="3">
    <source>
        <dbReference type="Proteomes" id="UP000094784"/>
    </source>
</evidence>
<keyword evidence="1" id="KW-1133">Transmembrane helix</keyword>
<name>A0A1E4R5V5_9BACI</name>
<dbReference type="Proteomes" id="UP000094784">
    <property type="component" value="Unassembled WGS sequence"/>
</dbReference>
<protein>
    <submittedName>
        <fullName evidence="2">Sodium:proton antiporter</fullName>
    </submittedName>
</protein>
<dbReference type="EMBL" id="MECQ01000001">
    <property type="protein sequence ID" value="ODV55834.1"/>
    <property type="molecule type" value="Genomic_DNA"/>
</dbReference>
<proteinExistence type="predicted"/>
<dbReference type="RefSeq" id="WP_069480877.1">
    <property type="nucleotide sequence ID" value="NZ_CP130331.1"/>
</dbReference>
<accession>A0A1E4R5V5</accession>
<keyword evidence="1" id="KW-0472">Membrane</keyword>
<reference evidence="2 3" key="1">
    <citation type="submission" date="2016-09" db="EMBL/GenBank/DDBJ databases">
        <title>Draft genome sequence of the soil isolate, Lysinibacillus fusiformis M5, a potential hypoxanthine producer.</title>
        <authorList>
            <person name="Gallegos-Monterrosa R."/>
            <person name="Maroti G."/>
            <person name="Balint B."/>
            <person name="Kovacs A.T."/>
        </authorList>
    </citation>
    <scope>NUCLEOTIDE SEQUENCE [LARGE SCALE GENOMIC DNA]</scope>
    <source>
        <strain evidence="2 3">M5</strain>
    </source>
</reference>
<dbReference type="AlphaFoldDB" id="A0A1E4R5V5"/>
<evidence type="ECO:0000313" key="2">
    <source>
        <dbReference type="EMBL" id="ODV55834.1"/>
    </source>
</evidence>